<dbReference type="RefSeq" id="XP_004357128.1">
    <property type="nucleotide sequence ID" value="XM_004357073.1"/>
</dbReference>
<feature type="transmembrane region" description="Helical" evidence="10">
    <location>
        <begin position="236"/>
        <end position="256"/>
    </location>
</feature>
<keyword evidence="15" id="KW-1185">Reference proteome</keyword>
<dbReference type="PROSITE" id="PS50261">
    <property type="entry name" value="G_PROTEIN_RECEP_F2_4"/>
    <property type="match status" value="1"/>
</dbReference>
<dbReference type="EMBL" id="GL883018">
    <property type="protein sequence ID" value="EGG18305.1"/>
    <property type="molecule type" value="Genomic_DNA"/>
</dbReference>
<comment type="similarity">
    <text evidence="2">Belongs to the G-protein coupled receptor Fz/Smo family.</text>
</comment>
<feature type="signal peptide" evidence="11">
    <location>
        <begin position="1"/>
        <end position="22"/>
    </location>
</feature>
<dbReference type="PANTHER" id="PTHR31787:SF2">
    <property type="entry name" value="FRIZZLED AND SMOOTHENED-LIKE PROTEIN A"/>
    <property type="match status" value="1"/>
</dbReference>
<dbReference type="GO" id="GO:0007166">
    <property type="term" value="P:cell surface receptor signaling pathway"/>
    <property type="evidence" value="ECO:0007669"/>
    <property type="project" value="InterPro"/>
</dbReference>
<feature type="transmembrane region" description="Helical" evidence="10">
    <location>
        <begin position="315"/>
        <end position="339"/>
    </location>
</feature>
<dbReference type="InterPro" id="IPR036790">
    <property type="entry name" value="Frizzled_dom_sf"/>
</dbReference>
<gene>
    <name evidence="14" type="primary">fscF</name>
    <name evidence="14" type="ORF">DFA_03799</name>
</gene>
<proteinExistence type="inferred from homology"/>
<dbReference type="STRING" id="1054147.F4Q0F4"/>
<dbReference type="Gene3D" id="1.20.1070.10">
    <property type="entry name" value="Rhodopsin 7-helix transmembrane proteins"/>
    <property type="match status" value="1"/>
</dbReference>
<evidence type="ECO:0000256" key="7">
    <source>
        <dbReference type="ARBA" id="ARBA00023157"/>
    </source>
</evidence>
<dbReference type="KEGG" id="dfa:DFA_03799"/>
<keyword evidence="4 11" id="KW-0732">Signal</keyword>
<feature type="transmembrane region" description="Helical" evidence="10">
    <location>
        <begin position="351"/>
        <end position="369"/>
    </location>
</feature>
<keyword evidence="7" id="KW-1015">Disulfide bond</keyword>
<evidence type="ECO:0000313" key="14">
    <source>
        <dbReference type="EMBL" id="EGG18305.1"/>
    </source>
</evidence>
<dbReference type="AlphaFoldDB" id="F4Q0F4"/>
<dbReference type="OrthoDB" id="18326at2759"/>
<reference evidence="15" key="1">
    <citation type="journal article" date="2011" name="Genome Res.">
        <title>Phylogeny-wide analysis of social amoeba genomes highlights ancient origins for complex intercellular communication.</title>
        <authorList>
            <person name="Heidel A.J."/>
            <person name="Lawal H.M."/>
            <person name="Felder M."/>
            <person name="Schilde C."/>
            <person name="Helps N.R."/>
            <person name="Tunggal B."/>
            <person name="Rivero F."/>
            <person name="John U."/>
            <person name="Schleicher M."/>
            <person name="Eichinger L."/>
            <person name="Platzer M."/>
            <person name="Noegel A.A."/>
            <person name="Schaap P."/>
            <person name="Gloeckner G."/>
        </authorList>
    </citation>
    <scope>NUCLEOTIDE SEQUENCE [LARGE SCALE GENOMIC DNA]</scope>
    <source>
        <strain evidence="15">SH3</strain>
    </source>
</reference>
<comment type="subcellular location">
    <subcellularLocation>
        <location evidence="1">Membrane</location>
        <topology evidence="1">Multi-pass membrane protein</topology>
    </subcellularLocation>
</comment>
<keyword evidence="9" id="KW-0325">Glycoprotein</keyword>
<protein>
    <submittedName>
        <fullName evidence="14">G-protein-coupled receptor family protein</fullName>
    </submittedName>
</protein>
<feature type="domain" description="G-protein coupled receptors family 2 profile 2" evidence="13">
    <location>
        <begin position="234"/>
        <end position="518"/>
    </location>
</feature>
<evidence type="ECO:0000256" key="2">
    <source>
        <dbReference type="ARBA" id="ARBA00008077"/>
    </source>
</evidence>
<keyword evidence="3 10" id="KW-0812">Transmembrane</keyword>
<dbReference type="InterPro" id="IPR050949">
    <property type="entry name" value="GPCR_Fz/Smo-like"/>
</dbReference>
<feature type="transmembrane region" description="Helical" evidence="10">
    <location>
        <begin position="497"/>
        <end position="516"/>
    </location>
</feature>
<evidence type="ECO:0000259" key="12">
    <source>
        <dbReference type="PROSITE" id="PS50038"/>
    </source>
</evidence>
<evidence type="ECO:0000313" key="15">
    <source>
        <dbReference type="Proteomes" id="UP000007797"/>
    </source>
</evidence>
<dbReference type="GO" id="GO:0004888">
    <property type="term" value="F:transmembrane signaling receptor activity"/>
    <property type="evidence" value="ECO:0007669"/>
    <property type="project" value="InterPro"/>
</dbReference>
<dbReference type="InterPro" id="IPR000539">
    <property type="entry name" value="Frizzled/Smoothened_7TM"/>
</dbReference>
<keyword evidence="8 14" id="KW-0675">Receptor</keyword>
<feature type="transmembrane region" description="Helical" evidence="10">
    <location>
        <begin position="441"/>
        <end position="461"/>
    </location>
</feature>
<dbReference type="PROSITE" id="PS50038">
    <property type="entry name" value="FZ"/>
    <property type="match status" value="1"/>
</dbReference>
<evidence type="ECO:0000259" key="13">
    <source>
        <dbReference type="PROSITE" id="PS50261"/>
    </source>
</evidence>
<feature type="transmembrane region" description="Helical" evidence="10">
    <location>
        <begin position="268"/>
        <end position="289"/>
    </location>
</feature>
<dbReference type="GO" id="GO:0016020">
    <property type="term" value="C:membrane"/>
    <property type="evidence" value="ECO:0007669"/>
    <property type="project" value="UniProtKB-SubCell"/>
</dbReference>
<dbReference type="Proteomes" id="UP000007797">
    <property type="component" value="Unassembled WGS sequence"/>
</dbReference>
<evidence type="ECO:0000256" key="3">
    <source>
        <dbReference type="ARBA" id="ARBA00022692"/>
    </source>
</evidence>
<dbReference type="OMA" id="DTRMESA"/>
<dbReference type="GeneID" id="14870638"/>
<accession>F4Q0F4</accession>
<evidence type="ECO:0000256" key="8">
    <source>
        <dbReference type="ARBA" id="ARBA00023170"/>
    </source>
</evidence>
<feature type="transmembrane region" description="Helical" evidence="10">
    <location>
        <begin position="389"/>
        <end position="413"/>
    </location>
</feature>
<evidence type="ECO:0000256" key="10">
    <source>
        <dbReference type="SAM" id="Phobius"/>
    </source>
</evidence>
<evidence type="ECO:0000256" key="5">
    <source>
        <dbReference type="ARBA" id="ARBA00022989"/>
    </source>
</evidence>
<dbReference type="PANTHER" id="PTHR31787">
    <property type="entry name" value="G-PROTEIN-COUPLED RECEPTOR GPCR FAMILY PROTEIN"/>
    <property type="match status" value="1"/>
</dbReference>
<dbReference type="Pfam" id="PF01534">
    <property type="entry name" value="Frizzled"/>
    <property type="match status" value="1"/>
</dbReference>
<keyword evidence="5 10" id="KW-1133">Transmembrane helix</keyword>
<name>F4Q0F4_CACFS</name>
<evidence type="ECO:0000256" key="1">
    <source>
        <dbReference type="ARBA" id="ARBA00004141"/>
    </source>
</evidence>
<dbReference type="Gene3D" id="1.10.2000.10">
    <property type="entry name" value="Frizzled cysteine-rich domain"/>
    <property type="match status" value="1"/>
</dbReference>
<feature type="chain" id="PRO_5003319788" evidence="11">
    <location>
        <begin position="23"/>
        <end position="609"/>
    </location>
</feature>
<keyword evidence="6 10" id="KW-0472">Membrane</keyword>
<evidence type="ECO:0000256" key="9">
    <source>
        <dbReference type="ARBA" id="ARBA00023180"/>
    </source>
</evidence>
<dbReference type="InterPro" id="IPR017981">
    <property type="entry name" value="GPCR_2-like_7TM"/>
</dbReference>
<dbReference type="InterPro" id="IPR020067">
    <property type="entry name" value="Frizzled_dom"/>
</dbReference>
<feature type="domain" description="FZ" evidence="12">
    <location>
        <begin position="28"/>
        <end position="129"/>
    </location>
</feature>
<sequence>MKGSIIIIILLISVFLITGIHSMDGDLDPNARCEPYKGYSICKGRLNNEASIYVGGQYSSQDQMNSTISTLFSASPSTCKTSNATTALCNNFFQQCISISLNVSGTETGTQALAVRPCRVNCEYVVDLCPLLTMAGIDCSTQNGSLFEFPVVSNTYNLASRNGPASQVVECLNTNTVNVTANSSDPFNGVCPSPFVYVNTTDKSDLSGYAMIDNTDCAMNCPSMLFSTDQWRSYQLMVNIVSTISFVAMTFNIFTYGVLNKKYDRHTIIVLFFSTSIFLMMLADIVFTAKGWELLCPEPGRYARQFDAGCAATGIIFQFGAVSAVLWWSCMSFDLWLVIRKVTTSQSYHNYYIAILNFVALVFTIVPLFEKEYGYGYGGLGCWMLSDKYQNAVFWIPLCVCLLGGSIFIILIIKEIYSVVSKVNREGTSGRFYMIKMNIRPILIILIVCGEFIYLFIYHFYVQANTDEWYAEMVEYLKCEAFIGGCSASIIPYSAQFTFLFFMRLLGIESLFFYGISRRTKKIWLESTLINHRISQTIFSRLRHFFKRVTSIRLGSGTSGAAFTWETTTDSQFTSKYTTDTRMESAVSGIQLETVTNMEESTSSTHDEL</sequence>
<evidence type="ECO:0000256" key="11">
    <source>
        <dbReference type="SAM" id="SignalP"/>
    </source>
</evidence>
<evidence type="ECO:0000256" key="6">
    <source>
        <dbReference type="ARBA" id="ARBA00023136"/>
    </source>
</evidence>
<organism evidence="14 15">
    <name type="scientific">Cavenderia fasciculata</name>
    <name type="common">Slime mold</name>
    <name type="synonym">Dictyostelium fasciculatum</name>
    <dbReference type="NCBI Taxonomy" id="261658"/>
    <lineage>
        <taxon>Eukaryota</taxon>
        <taxon>Amoebozoa</taxon>
        <taxon>Evosea</taxon>
        <taxon>Eumycetozoa</taxon>
        <taxon>Dictyostelia</taxon>
        <taxon>Acytosteliales</taxon>
        <taxon>Cavenderiaceae</taxon>
        <taxon>Cavenderia</taxon>
    </lineage>
</organism>
<evidence type="ECO:0000256" key="4">
    <source>
        <dbReference type="ARBA" id="ARBA00022729"/>
    </source>
</evidence>